<dbReference type="Pfam" id="PF13560">
    <property type="entry name" value="HTH_31"/>
    <property type="match status" value="1"/>
</dbReference>
<dbReference type="Gene3D" id="1.10.260.40">
    <property type="entry name" value="lambda repressor-like DNA-binding domains"/>
    <property type="match status" value="1"/>
</dbReference>
<dbReference type="InterPro" id="IPR006597">
    <property type="entry name" value="Sel1-like"/>
</dbReference>
<dbReference type="SUPFAM" id="SSF81901">
    <property type="entry name" value="HCP-like"/>
    <property type="match status" value="1"/>
</dbReference>
<evidence type="ECO:0000313" key="4">
    <source>
        <dbReference type="Proteomes" id="UP001501490"/>
    </source>
</evidence>
<evidence type="ECO:0000313" key="3">
    <source>
        <dbReference type="EMBL" id="GAA3612563.1"/>
    </source>
</evidence>
<evidence type="ECO:0000259" key="2">
    <source>
        <dbReference type="PROSITE" id="PS50943"/>
    </source>
</evidence>
<dbReference type="InterPro" id="IPR001387">
    <property type="entry name" value="Cro/C1-type_HTH"/>
</dbReference>
<dbReference type="SMART" id="SM00671">
    <property type="entry name" value="SEL1"/>
    <property type="match status" value="3"/>
</dbReference>
<dbReference type="RefSeq" id="WP_344802565.1">
    <property type="nucleotide sequence ID" value="NZ_BAABAB010000009.1"/>
</dbReference>
<dbReference type="InterPro" id="IPR050767">
    <property type="entry name" value="Sel1_AlgK"/>
</dbReference>
<accession>A0ABP6ZP93</accession>
<protein>
    <recommendedName>
        <fullName evidence="2">HTH cro/C1-type domain-containing protein</fullName>
    </recommendedName>
</protein>
<comment type="caution">
    <text evidence="3">The sequence shown here is derived from an EMBL/GenBank/DDBJ whole genome shotgun (WGS) entry which is preliminary data.</text>
</comment>
<dbReference type="SMART" id="SM00530">
    <property type="entry name" value="HTH_XRE"/>
    <property type="match status" value="1"/>
</dbReference>
<keyword evidence="4" id="KW-1185">Reference proteome</keyword>
<reference evidence="4" key="1">
    <citation type="journal article" date="2019" name="Int. J. Syst. Evol. Microbiol.">
        <title>The Global Catalogue of Microorganisms (GCM) 10K type strain sequencing project: providing services to taxonomists for standard genome sequencing and annotation.</title>
        <authorList>
            <consortium name="The Broad Institute Genomics Platform"/>
            <consortium name="The Broad Institute Genome Sequencing Center for Infectious Disease"/>
            <person name="Wu L."/>
            <person name="Ma J."/>
        </authorList>
    </citation>
    <scope>NUCLEOTIDE SEQUENCE [LARGE SCALE GENOMIC DNA]</scope>
    <source>
        <strain evidence="4">JCM 16929</strain>
    </source>
</reference>
<feature type="region of interest" description="Disordered" evidence="1">
    <location>
        <begin position="567"/>
        <end position="604"/>
    </location>
</feature>
<dbReference type="Proteomes" id="UP001501490">
    <property type="component" value="Unassembled WGS sequence"/>
</dbReference>
<sequence length="604" mass="66165">MFSSLLRELRANRGITQAALGARLGISRGYIAQLERGDKPPQAEIVRRLRDEFPAAFDAVVAELARKQPDASTTLRLWTGTEDIVGAADPMLLPGLSMIAVRQAMRFQPPDPARLEERVERLVHAYPSTPVDEIFGHLILLQDSAFRLDPWSLSDADLRESVFATHAKVQVLLGKVSHDLGDPQAALVHLHVAADALRGAPTMSGSTEDGMRAELRAWIYNLESLVQYWNGDASRAWTSACLAARVAQDGPMASWAAASKVRAAARIPDLPLVRELTQTLEARTGDDEVEEAQRGLIGFPDEKQLYYIAEAFALAAHDRADVSEAVERATAAVAAYGGLQEVDSYSDWAGAQAALALALVKAGDIQGAEDSIDKVLVSLDRPRRIRGIRASLRRVYQAVQSRDTLEEDLMTSSELRNRIEDFVAGGLEIATDPVTRVARKIQSSSVDPVAKMLGDFVDDCIGAEPSIRRHGLKLAERLEATKKSVETAREYYRRACAGDGDATYKIAKLLDDRPKPDPDEAAWWYERAAESGHVEAMYSLGILLADRLVPRDLEGATPWLKRAAEAGHPGAASMFRPQPATTTVSPMARRYPKRPVPQQTRGQD</sequence>
<name>A0ABP6ZP93_9ACTN</name>
<dbReference type="PANTHER" id="PTHR11102:SF160">
    <property type="entry name" value="ERAD-ASSOCIATED E3 UBIQUITIN-PROTEIN LIGASE COMPONENT HRD3"/>
    <property type="match status" value="1"/>
</dbReference>
<dbReference type="InterPro" id="IPR010982">
    <property type="entry name" value="Lambda_DNA-bd_dom_sf"/>
</dbReference>
<evidence type="ECO:0000256" key="1">
    <source>
        <dbReference type="SAM" id="MobiDB-lite"/>
    </source>
</evidence>
<proteinExistence type="predicted"/>
<dbReference type="EMBL" id="BAABAB010000009">
    <property type="protein sequence ID" value="GAA3612563.1"/>
    <property type="molecule type" value="Genomic_DNA"/>
</dbReference>
<gene>
    <name evidence="3" type="ORF">GCM10022236_12900</name>
</gene>
<dbReference type="SUPFAM" id="SSF47413">
    <property type="entry name" value="lambda repressor-like DNA-binding domains"/>
    <property type="match status" value="1"/>
</dbReference>
<dbReference type="Gene3D" id="1.25.40.10">
    <property type="entry name" value="Tetratricopeptide repeat domain"/>
    <property type="match status" value="1"/>
</dbReference>
<feature type="domain" description="HTH cro/C1-type" evidence="2">
    <location>
        <begin position="6"/>
        <end position="60"/>
    </location>
</feature>
<dbReference type="PROSITE" id="PS50943">
    <property type="entry name" value="HTH_CROC1"/>
    <property type="match status" value="1"/>
</dbReference>
<dbReference type="Pfam" id="PF08238">
    <property type="entry name" value="Sel1"/>
    <property type="match status" value="3"/>
</dbReference>
<dbReference type="InterPro" id="IPR011990">
    <property type="entry name" value="TPR-like_helical_dom_sf"/>
</dbReference>
<organism evidence="3 4">
    <name type="scientific">Microlunatus ginsengisoli</name>
    <dbReference type="NCBI Taxonomy" id="363863"/>
    <lineage>
        <taxon>Bacteria</taxon>
        <taxon>Bacillati</taxon>
        <taxon>Actinomycetota</taxon>
        <taxon>Actinomycetes</taxon>
        <taxon>Propionibacteriales</taxon>
        <taxon>Propionibacteriaceae</taxon>
        <taxon>Microlunatus</taxon>
    </lineage>
</organism>
<dbReference type="CDD" id="cd00093">
    <property type="entry name" value="HTH_XRE"/>
    <property type="match status" value="1"/>
</dbReference>
<dbReference type="PANTHER" id="PTHR11102">
    <property type="entry name" value="SEL-1-LIKE PROTEIN"/>
    <property type="match status" value="1"/>
</dbReference>